<dbReference type="Gene3D" id="2.40.160.50">
    <property type="entry name" value="membrane protein fhac: a member of the omp85/tpsb transporter family"/>
    <property type="match status" value="1"/>
</dbReference>
<protein>
    <recommendedName>
        <fullName evidence="3">Bacterial surface antigen (D15) domain-containing protein</fullName>
    </recommendedName>
</protein>
<evidence type="ECO:0000313" key="1">
    <source>
        <dbReference type="EMBL" id="PQJ11905.1"/>
    </source>
</evidence>
<evidence type="ECO:0000313" key="2">
    <source>
        <dbReference type="Proteomes" id="UP000239872"/>
    </source>
</evidence>
<comment type="caution">
    <text evidence="1">The sequence shown here is derived from an EMBL/GenBank/DDBJ whole genome shotgun (WGS) entry which is preliminary data.</text>
</comment>
<sequence>MLIKEIRVKTNSLKITRLTILFILICCNYTAFSQAEHHDGYTRQDDLLDIISRYIHRHHPVDTTAKPPKKVIISAVPAAGYTLQTGFAGLLNGNAAFHTNDSANTSTINLSFTYTVRNQIIAPIVTNIWTKDNKYNISGDWRYIKFPSFTYGIGGYTNINDGYLIDYSAIRIHETIMRKVKNNIYLGLGYGIDYFWGIKELTAPAGVATDFQKYGLNSTEIASGITFNFLYDSRKNSINPDGGAFANIIYRPNLAVLGNEKTWRSLVIEGRKYIRFPANSDNILALWTYEWFTVTGKPPYLMLPNTGNDPYSNTGRGYIQGRYRGNNMAYIEGEYRFTVTRNGLIGGVVFANAQSFTELGSNKFETIAPGWGGGLRVKLNKNSRTNIAIDYGFGLGGSQGLFVNLGEVF</sequence>
<dbReference type="Proteomes" id="UP000239872">
    <property type="component" value="Unassembled WGS sequence"/>
</dbReference>
<gene>
    <name evidence="1" type="ORF">CJD36_008920</name>
</gene>
<dbReference type="EMBL" id="PPSL01000002">
    <property type="protein sequence ID" value="PQJ11905.1"/>
    <property type="molecule type" value="Genomic_DNA"/>
</dbReference>
<organism evidence="1 2">
    <name type="scientific">Flavipsychrobacter stenotrophus</name>
    <dbReference type="NCBI Taxonomy" id="2077091"/>
    <lineage>
        <taxon>Bacteria</taxon>
        <taxon>Pseudomonadati</taxon>
        <taxon>Bacteroidota</taxon>
        <taxon>Chitinophagia</taxon>
        <taxon>Chitinophagales</taxon>
        <taxon>Chitinophagaceae</taxon>
        <taxon>Flavipsychrobacter</taxon>
    </lineage>
</organism>
<dbReference type="AlphaFoldDB" id="A0A2S7SZA8"/>
<evidence type="ECO:0008006" key="3">
    <source>
        <dbReference type="Google" id="ProtNLM"/>
    </source>
</evidence>
<reference evidence="1 2" key="1">
    <citation type="submission" date="2018-01" db="EMBL/GenBank/DDBJ databases">
        <title>A novel member of the phylum Bacteroidetes isolated from glacier ice.</title>
        <authorList>
            <person name="Liu Q."/>
            <person name="Xin Y.-H."/>
        </authorList>
    </citation>
    <scope>NUCLEOTIDE SEQUENCE [LARGE SCALE GENOMIC DNA]</scope>
    <source>
        <strain evidence="1 2">RB1R16</strain>
    </source>
</reference>
<proteinExistence type="predicted"/>
<keyword evidence="2" id="KW-1185">Reference proteome</keyword>
<accession>A0A2S7SZA8</accession>
<name>A0A2S7SZA8_9BACT</name>